<dbReference type="PROSITE" id="PS51257">
    <property type="entry name" value="PROKAR_LIPOPROTEIN"/>
    <property type="match status" value="1"/>
</dbReference>
<evidence type="ECO:0000313" key="5">
    <source>
        <dbReference type="Proteomes" id="UP000460317"/>
    </source>
</evidence>
<dbReference type="RefSeq" id="WP_048692878.1">
    <property type="nucleotide sequence ID" value="NZ_BQNN01000001.1"/>
</dbReference>
<gene>
    <name evidence="1" type="ORF">ERS852511_04487</name>
    <name evidence="2" type="ORF">GAN93_00115</name>
    <name evidence="3" type="ORF">KQP74_18455</name>
</gene>
<proteinExistence type="predicted"/>
<organism evidence="2 5">
    <name type="scientific">Bacteroides thetaiotaomicron</name>
    <dbReference type="NCBI Taxonomy" id="818"/>
    <lineage>
        <taxon>Bacteria</taxon>
        <taxon>Pseudomonadati</taxon>
        <taxon>Bacteroidota</taxon>
        <taxon>Bacteroidia</taxon>
        <taxon>Bacteroidales</taxon>
        <taxon>Bacteroidaceae</taxon>
        <taxon>Bacteroides</taxon>
    </lineage>
</organism>
<dbReference type="AlphaFoldDB" id="A0A139L1N1"/>
<dbReference type="Proteomes" id="UP000460317">
    <property type="component" value="Unassembled WGS sequence"/>
</dbReference>
<reference evidence="1 4" key="1">
    <citation type="submission" date="2015-09" db="EMBL/GenBank/DDBJ databases">
        <authorList>
            <consortium name="Pathogen Informatics"/>
        </authorList>
    </citation>
    <scope>NUCLEOTIDE SEQUENCE [LARGE SCALE GENOMIC DNA]</scope>
    <source>
        <strain evidence="1 4">2789STDY5834899</strain>
    </source>
</reference>
<dbReference type="Proteomes" id="UP000095576">
    <property type="component" value="Unassembled WGS sequence"/>
</dbReference>
<protein>
    <recommendedName>
        <fullName evidence="6">Lipoprotein</fullName>
    </recommendedName>
</protein>
<dbReference type="EMBL" id="CZAP01000025">
    <property type="protein sequence ID" value="CUQ14144.1"/>
    <property type="molecule type" value="Genomic_DNA"/>
</dbReference>
<evidence type="ECO:0008006" key="6">
    <source>
        <dbReference type="Google" id="ProtNLM"/>
    </source>
</evidence>
<evidence type="ECO:0000313" key="4">
    <source>
        <dbReference type="Proteomes" id="UP000095576"/>
    </source>
</evidence>
<sequence length="275" mass="30375">MRKTQVTNIFFILTLFVIACNDETTYEGLASNPKSSASLAQNNEQFSSTTYCSGYGECLPVVNLYHNDKYSSNPGTTLSWTGNADSHTVTITIKGIGQDLTLLCGPSGSQHFSHHKTNYTATYSISCNSDSKCTGCRRSGSLIVIDDKGKSSTSTEDCGKKYLSYEIRSAANGPSMVKCTSPSLNIHNTKEYMPVNTYSIYTTNSGKPKEYIEGGAIVPDQTQIWLPNNPSQYYEIHLYNMSSCKKNSDHYIYGTYLGGITSSIQVFLYEKRHSN</sequence>
<dbReference type="EMBL" id="WCSB01000001">
    <property type="protein sequence ID" value="KAB4455440.1"/>
    <property type="molecule type" value="Genomic_DNA"/>
</dbReference>
<name>A0A139L1N1_BACT4</name>
<reference evidence="3" key="3">
    <citation type="submission" date="2021-06" db="EMBL/GenBank/DDBJ databases">
        <title>Interrogation of the integrated mobile genetic elements in gut-associated Bacteroides with a consensus prediction approach.</title>
        <authorList>
            <person name="Campbell D.E."/>
            <person name="Leigh J.R."/>
            <person name="Kim T."/>
            <person name="England W."/>
            <person name="Whitaker R.J."/>
            <person name="Degnan P.H."/>
        </authorList>
    </citation>
    <scope>NUCLEOTIDE SEQUENCE</scope>
    <source>
        <strain evidence="3">VPI-3443</strain>
    </source>
</reference>
<dbReference type="EMBL" id="CP083685">
    <property type="protein sequence ID" value="UYU89908.1"/>
    <property type="molecule type" value="Genomic_DNA"/>
</dbReference>
<evidence type="ECO:0000313" key="2">
    <source>
        <dbReference type="EMBL" id="KAB4455440.1"/>
    </source>
</evidence>
<dbReference type="PATRIC" id="fig|818.29.peg.182"/>
<accession>A0A139L1N1</accession>
<reference evidence="2 5" key="2">
    <citation type="journal article" date="2019" name="Nat. Med.">
        <title>A library of human gut bacterial isolates paired with longitudinal multiomics data enables mechanistic microbiome research.</title>
        <authorList>
            <person name="Poyet M."/>
            <person name="Groussin M."/>
            <person name="Gibbons S.M."/>
            <person name="Avila-Pacheco J."/>
            <person name="Jiang X."/>
            <person name="Kearney S.M."/>
            <person name="Perrotta A.R."/>
            <person name="Berdy B."/>
            <person name="Zhao S."/>
            <person name="Lieberman T.D."/>
            <person name="Swanson P.K."/>
            <person name="Smith M."/>
            <person name="Roesemann S."/>
            <person name="Alexander J.E."/>
            <person name="Rich S.A."/>
            <person name="Livny J."/>
            <person name="Vlamakis H."/>
            <person name="Clish C."/>
            <person name="Bullock K."/>
            <person name="Deik A."/>
            <person name="Scott J."/>
            <person name="Pierce K.A."/>
            <person name="Xavier R.J."/>
            <person name="Alm E.J."/>
        </authorList>
    </citation>
    <scope>NUCLEOTIDE SEQUENCE [LARGE SCALE GENOMIC DNA]</scope>
    <source>
        <strain evidence="2 5">BIOML-A165</strain>
    </source>
</reference>
<dbReference type="Proteomes" id="UP001162960">
    <property type="component" value="Chromosome"/>
</dbReference>
<evidence type="ECO:0000313" key="1">
    <source>
        <dbReference type="EMBL" id="CUQ14144.1"/>
    </source>
</evidence>
<evidence type="ECO:0000313" key="3">
    <source>
        <dbReference type="EMBL" id="UYU89908.1"/>
    </source>
</evidence>